<dbReference type="InterPro" id="IPR027469">
    <property type="entry name" value="Cation_efflux_TMD_sf"/>
</dbReference>
<dbReference type="RefSeq" id="WP_122896811.1">
    <property type="nucleotide sequence ID" value="NZ_RHIB01000001.1"/>
</dbReference>
<evidence type="ECO:0000259" key="6">
    <source>
        <dbReference type="Pfam" id="PF01545"/>
    </source>
</evidence>
<dbReference type="GO" id="GO:0016020">
    <property type="term" value="C:membrane"/>
    <property type="evidence" value="ECO:0007669"/>
    <property type="project" value="UniProtKB-SubCell"/>
</dbReference>
<organism evidence="7 8">
    <name type="scientific">Alteribacter keqinensis</name>
    <dbReference type="NCBI Taxonomy" id="2483800"/>
    <lineage>
        <taxon>Bacteria</taxon>
        <taxon>Bacillati</taxon>
        <taxon>Bacillota</taxon>
        <taxon>Bacilli</taxon>
        <taxon>Bacillales</taxon>
        <taxon>Bacillaceae</taxon>
        <taxon>Alteribacter</taxon>
    </lineage>
</organism>
<name>A0A3M7TUH0_9BACI</name>
<dbReference type="SUPFAM" id="SSF161111">
    <property type="entry name" value="Cation efflux protein transmembrane domain-like"/>
    <property type="match status" value="1"/>
</dbReference>
<keyword evidence="8" id="KW-1185">Reference proteome</keyword>
<dbReference type="InterPro" id="IPR058533">
    <property type="entry name" value="Cation_efflux_TM"/>
</dbReference>
<evidence type="ECO:0000256" key="5">
    <source>
        <dbReference type="SAM" id="Phobius"/>
    </source>
</evidence>
<evidence type="ECO:0000313" key="8">
    <source>
        <dbReference type="Proteomes" id="UP000278746"/>
    </source>
</evidence>
<feature type="transmembrane region" description="Helical" evidence="5">
    <location>
        <begin position="7"/>
        <end position="27"/>
    </location>
</feature>
<gene>
    <name evidence="7" type="ORF">EBO34_04920</name>
</gene>
<evidence type="ECO:0000313" key="7">
    <source>
        <dbReference type="EMBL" id="RNA69290.1"/>
    </source>
</evidence>
<feature type="transmembrane region" description="Helical" evidence="5">
    <location>
        <begin position="39"/>
        <end position="58"/>
    </location>
</feature>
<dbReference type="AlphaFoldDB" id="A0A3M7TUH0"/>
<dbReference type="GO" id="GO:0008324">
    <property type="term" value="F:monoatomic cation transmembrane transporter activity"/>
    <property type="evidence" value="ECO:0007669"/>
    <property type="project" value="InterPro"/>
</dbReference>
<keyword evidence="2 5" id="KW-0812">Transmembrane</keyword>
<dbReference type="Pfam" id="PF01545">
    <property type="entry name" value="Cation_efflux"/>
    <property type="match status" value="1"/>
</dbReference>
<comment type="subcellular location">
    <subcellularLocation>
        <location evidence="1">Membrane</location>
        <topology evidence="1">Multi-pass membrane protein</topology>
    </subcellularLocation>
</comment>
<dbReference type="Gene3D" id="1.20.1510.10">
    <property type="entry name" value="Cation efflux protein transmembrane domain"/>
    <property type="match status" value="1"/>
</dbReference>
<dbReference type="OrthoDB" id="2388015at2"/>
<keyword evidence="3 5" id="KW-1133">Transmembrane helix</keyword>
<evidence type="ECO:0000256" key="1">
    <source>
        <dbReference type="ARBA" id="ARBA00004141"/>
    </source>
</evidence>
<feature type="domain" description="Cation efflux protein transmembrane" evidence="6">
    <location>
        <begin position="8"/>
        <end position="71"/>
    </location>
</feature>
<dbReference type="EMBL" id="RHIB01000001">
    <property type="protein sequence ID" value="RNA69290.1"/>
    <property type="molecule type" value="Genomic_DNA"/>
</dbReference>
<comment type="caution">
    <text evidence="7">The sequence shown here is derived from an EMBL/GenBank/DDBJ whole genome shotgun (WGS) entry which is preliminary data.</text>
</comment>
<reference evidence="7 8" key="1">
    <citation type="submission" date="2018-10" db="EMBL/GenBank/DDBJ databases">
        <title>Bacillus Keqinensis sp. nov., a moderately halophilic bacterium isolated from a saline-alkaline lake.</title>
        <authorList>
            <person name="Wang H."/>
        </authorList>
    </citation>
    <scope>NUCLEOTIDE SEQUENCE [LARGE SCALE GENOMIC DNA]</scope>
    <source>
        <strain evidence="7 8">KQ-3</strain>
    </source>
</reference>
<keyword evidence="4 5" id="KW-0472">Membrane</keyword>
<accession>A0A3M7TUH0</accession>
<evidence type="ECO:0000256" key="2">
    <source>
        <dbReference type="ARBA" id="ARBA00022692"/>
    </source>
</evidence>
<evidence type="ECO:0000256" key="3">
    <source>
        <dbReference type="ARBA" id="ARBA00022989"/>
    </source>
</evidence>
<protein>
    <recommendedName>
        <fullName evidence="6">Cation efflux protein transmembrane domain-containing protein</fullName>
    </recommendedName>
</protein>
<sequence length="87" mass="9807">MQNEKRVLKVSVYGALIYAIVAIVWGIAGNSQMILFDGLYSLISVALSFFSLLSAAYIQKTDFKRFPFGNYAVRRPVNGHARFRLLC</sequence>
<proteinExistence type="predicted"/>
<evidence type="ECO:0000256" key="4">
    <source>
        <dbReference type="ARBA" id="ARBA00023136"/>
    </source>
</evidence>
<dbReference type="Proteomes" id="UP000278746">
    <property type="component" value="Unassembled WGS sequence"/>
</dbReference>